<evidence type="ECO:0000256" key="2">
    <source>
        <dbReference type="ARBA" id="ARBA00022475"/>
    </source>
</evidence>
<keyword evidence="4 6" id="KW-1133">Transmembrane helix</keyword>
<reference evidence="7 8" key="1">
    <citation type="submission" date="2023-06" db="EMBL/GenBank/DDBJ databases">
        <title>Pelomonas sp. PFR6 16S ribosomal RNA gene Genome sequencing and assembly.</title>
        <authorList>
            <person name="Woo H."/>
        </authorList>
    </citation>
    <scope>NUCLEOTIDE SEQUENCE [LARGE SCALE GENOMIC DNA]</scope>
    <source>
        <strain evidence="7 8">PFR6</strain>
    </source>
</reference>
<dbReference type="InterPro" id="IPR001123">
    <property type="entry name" value="LeuE-type"/>
</dbReference>
<keyword evidence="3 6" id="KW-0812">Transmembrane</keyword>
<keyword evidence="8" id="KW-1185">Reference proteome</keyword>
<comment type="subcellular location">
    <subcellularLocation>
        <location evidence="1">Cell membrane</location>
        <topology evidence="1">Multi-pass membrane protein</topology>
    </subcellularLocation>
</comment>
<evidence type="ECO:0000313" key="7">
    <source>
        <dbReference type="EMBL" id="MDN3922234.1"/>
    </source>
</evidence>
<dbReference type="PANTHER" id="PTHR30086">
    <property type="entry name" value="ARGININE EXPORTER PROTEIN ARGO"/>
    <property type="match status" value="1"/>
</dbReference>
<sequence>MIELLPPAPLLLAFLLASLILALTPGPGVVYIVTRTLAQGRASGLASVAGVALGNFGNAAAASIGLAALLSASATIFDAVRYAGAAYLCYLGLQALRADPSKQRSEPVTTGIWRVLGQGFLVALLNPKTTLFFAAFLPQFMQPTASPVLQALALSAVFVAVAAISDAGYVLLAATLAPALRSAQGAARMGRYVAAAVYFALGLYAALTGTRPAKT</sequence>
<dbReference type="PANTHER" id="PTHR30086:SF20">
    <property type="entry name" value="ARGININE EXPORTER PROTEIN ARGO-RELATED"/>
    <property type="match status" value="1"/>
</dbReference>
<dbReference type="PIRSF" id="PIRSF006324">
    <property type="entry name" value="LeuE"/>
    <property type="match status" value="1"/>
</dbReference>
<organism evidence="7 8">
    <name type="scientific">Roseateles violae</name>
    <dbReference type="NCBI Taxonomy" id="3058042"/>
    <lineage>
        <taxon>Bacteria</taxon>
        <taxon>Pseudomonadati</taxon>
        <taxon>Pseudomonadota</taxon>
        <taxon>Betaproteobacteria</taxon>
        <taxon>Burkholderiales</taxon>
        <taxon>Sphaerotilaceae</taxon>
        <taxon>Roseateles</taxon>
    </lineage>
</organism>
<evidence type="ECO:0000256" key="1">
    <source>
        <dbReference type="ARBA" id="ARBA00004651"/>
    </source>
</evidence>
<evidence type="ECO:0000256" key="3">
    <source>
        <dbReference type="ARBA" id="ARBA00022692"/>
    </source>
</evidence>
<feature type="transmembrane region" description="Helical" evidence="6">
    <location>
        <begin position="79"/>
        <end position="98"/>
    </location>
</feature>
<dbReference type="Proteomes" id="UP001228044">
    <property type="component" value="Unassembled WGS sequence"/>
</dbReference>
<accession>A0ABT8DXT0</accession>
<evidence type="ECO:0000256" key="5">
    <source>
        <dbReference type="ARBA" id="ARBA00023136"/>
    </source>
</evidence>
<name>A0ABT8DXT0_9BURK</name>
<protein>
    <submittedName>
        <fullName evidence="7">LysE family translocator</fullName>
    </submittedName>
</protein>
<feature type="transmembrane region" description="Helical" evidence="6">
    <location>
        <begin position="119"/>
        <end position="140"/>
    </location>
</feature>
<evidence type="ECO:0000256" key="4">
    <source>
        <dbReference type="ARBA" id="ARBA00022989"/>
    </source>
</evidence>
<dbReference type="RefSeq" id="WP_290360546.1">
    <property type="nucleotide sequence ID" value="NZ_JAUHHC010000005.1"/>
</dbReference>
<keyword evidence="5 6" id="KW-0472">Membrane</keyword>
<dbReference type="EMBL" id="JAUHHC010000005">
    <property type="protein sequence ID" value="MDN3922234.1"/>
    <property type="molecule type" value="Genomic_DNA"/>
</dbReference>
<keyword evidence="2" id="KW-1003">Cell membrane</keyword>
<evidence type="ECO:0000256" key="6">
    <source>
        <dbReference type="SAM" id="Phobius"/>
    </source>
</evidence>
<feature type="transmembrane region" description="Helical" evidence="6">
    <location>
        <begin position="45"/>
        <end position="73"/>
    </location>
</feature>
<gene>
    <name evidence="7" type="ORF">QWJ38_18240</name>
</gene>
<evidence type="ECO:0000313" key="8">
    <source>
        <dbReference type="Proteomes" id="UP001228044"/>
    </source>
</evidence>
<comment type="caution">
    <text evidence="7">The sequence shown here is derived from an EMBL/GenBank/DDBJ whole genome shotgun (WGS) entry which is preliminary data.</text>
</comment>
<feature type="transmembrane region" description="Helical" evidence="6">
    <location>
        <begin position="12"/>
        <end position="33"/>
    </location>
</feature>
<feature type="transmembrane region" description="Helical" evidence="6">
    <location>
        <begin position="152"/>
        <end position="177"/>
    </location>
</feature>
<proteinExistence type="predicted"/>
<feature type="transmembrane region" description="Helical" evidence="6">
    <location>
        <begin position="189"/>
        <end position="207"/>
    </location>
</feature>
<dbReference type="Pfam" id="PF01810">
    <property type="entry name" value="LysE"/>
    <property type="match status" value="1"/>
</dbReference>